<dbReference type="STRING" id="1329250.WOSG25_012690"/>
<evidence type="ECO:0000313" key="8">
    <source>
        <dbReference type="Proteomes" id="UP000030643"/>
    </source>
</evidence>
<keyword evidence="8" id="KW-1185">Reference proteome</keyword>
<keyword evidence="3 5" id="KW-1133">Transmembrane helix</keyword>
<dbReference type="PIRSF" id="PIRSF006648">
    <property type="entry name" value="DrrB"/>
    <property type="match status" value="1"/>
</dbReference>
<evidence type="ECO:0000256" key="3">
    <source>
        <dbReference type="ARBA" id="ARBA00022989"/>
    </source>
</evidence>
<dbReference type="InterPro" id="IPR000412">
    <property type="entry name" value="ABC_2_transport"/>
</dbReference>
<dbReference type="AlphaFoldDB" id="A0A069CS14"/>
<reference evidence="8" key="1">
    <citation type="journal article" date="2014" name="Genome Announc.">
        <title>Draft genome sequence of Weissella oryzae SG25T, isolated from fermented rice grains.</title>
        <authorList>
            <person name="Tanizawa Y."/>
            <person name="Fujisawa T."/>
            <person name="Mochizuki T."/>
            <person name="Kaminuma E."/>
            <person name="Suzuki Y."/>
            <person name="Nakamura Y."/>
            <person name="Tohno M."/>
        </authorList>
    </citation>
    <scope>NUCLEOTIDE SEQUENCE [LARGE SCALE GENOMIC DNA]</scope>
    <source>
        <strain evidence="8">DSM 25784 / JCM 18191 / LMG 30913 / SG25</strain>
    </source>
</reference>
<keyword evidence="5" id="KW-1003">Cell membrane</keyword>
<proteinExistence type="inferred from homology"/>
<dbReference type="Proteomes" id="UP000030643">
    <property type="component" value="Unassembled WGS sequence"/>
</dbReference>
<keyword evidence="2 5" id="KW-0812">Transmembrane</keyword>
<dbReference type="InterPro" id="IPR013525">
    <property type="entry name" value="ABC2_TM"/>
</dbReference>
<evidence type="ECO:0000256" key="1">
    <source>
        <dbReference type="ARBA" id="ARBA00004141"/>
    </source>
</evidence>
<sequence length="259" mass="28398">MMDIRVQKTNVIANTATMAYRNLLKTIHNPEQFMDVIIQPVMFMLMFGYLFGGAIAGDVKAYLPTIVPGILIQTLLSAAAGSGTQIRDDLDSGVFDRFKSLPIAHIAPLAGQLFADILRLLIATTVSLLTGFIMGWRPAVSFTWVVAAALLAIFLGWALSWVFALFGLLAKSSTMVQSFSMITMMVLSFMSSAFVPVKTMPKLMQNIVNINPVTYVIKATRIMLEQGTWSKQAWIVLGAGILIVIIFAPLTVLAYNKKN</sequence>
<organism evidence="7 8">
    <name type="scientific">Weissella oryzae (strain DSM 25784 / JCM 18191 / LMG 30913 / SG25)</name>
    <dbReference type="NCBI Taxonomy" id="1329250"/>
    <lineage>
        <taxon>Bacteria</taxon>
        <taxon>Bacillati</taxon>
        <taxon>Bacillota</taxon>
        <taxon>Bacilli</taxon>
        <taxon>Lactobacillales</taxon>
        <taxon>Lactobacillaceae</taxon>
        <taxon>Weissella</taxon>
    </lineage>
</organism>
<dbReference type="OrthoDB" id="670210at2"/>
<comment type="similarity">
    <text evidence="5">Belongs to the ABC-2 integral membrane protein family.</text>
</comment>
<dbReference type="PROSITE" id="PS51012">
    <property type="entry name" value="ABC_TM2"/>
    <property type="match status" value="1"/>
</dbReference>
<gene>
    <name evidence="7" type="ORF">WOSG25_012690</name>
</gene>
<feature type="transmembrane region" description="Helical" evidence="5">
    <location>
        <begin position="142"/>
        <end position="166"/>
    </location>
</feature>
<keyword evidence="4 5" id="KW-0472">Membrane</keyword>
<evidence type="ECO:0000259" key="6">
    <source>
        <dbReference type="PROSITE" id="PS51012"/>
    </source>
</evidence>
<dbReference type="RefSeq" id="WP_027698305.1">
    <property type="nucleotide sequence ID" value="NZ_DF820484.1"/>
</dbReference>
<feature type="transmembrane region" description="Helical" evidence="5">
    <location>
        <begin position="33"/>
        <end position="55"/>
    </location>
</feature>
<feature type="domain" description="ABC transmembrane type-2" evidence="6">
    <location>
        <begin position="31"/>
        <end position="258"/>
    </location>
</feature>
<comment type="caution">
    <text evidence="5">Lacks conserved residue(s) required for the propagation of feature annotation.</text>
</comment>
<evidence type="ECO:0000256" key="5">
    <source>
        <dbReference type="RuleBase" id="RU361157"/>
    </source>
</evidence>
<feature type="transmembrane region" description="Helical" evidence="5">
    <location>
        <begin position="178"/>
        <end position="197"/>
    </location>
</feature>
<dbReference type="GO" id="GO:0043190">
    <property type="term" value="C:ATP-binding cassette (ABC) transporter complex"/>
    <property type="evidence" value="ECO:0007669"/>
    <property type="project" value="InterPro"/>
</dbReference>
<comment type="subcellular location">
    <subcellularLocation>
        <location evidence="5">Cell membrane</location>
        <topology evidence="5">Multi-pass membrane protein</topology>
    </subcellularLocation>
    <subcellularLocation>
        <location evidence="1">Membrane</location>
        <topology evidence="1">Multi-pass membrane protein</topology>
    </subcellularLocation>
</comment>
<evidence type="ECO:0000313" key="7">
    <source>
        <dbReference type="EMBL" id="GAK30172.1"/>
    </source>
</evidence>
<evidence type="ECO:0000256" key="2">
    <source>
        <dbReference type="ARBA" id="ARBA00022692"/>
    </source>
</evidence>
<dbReference type="PANTHER" id="PTHR43229">
    <property type="entry name" value="NODULATION PROTEIN J"/>
    <property type="match status" value="1"/>
</dbReference>
<dbReference type="eggNOG" id="COG0842">
    <property type="taxonomic scope" value="Bacteria"/>
</dbReference>
<dbReference type="PANTHER" id="PTHR43229:SF2">
    <property type="entry name" value="NODULATION PROTEIN J"/>
    <property type="match status" value="1"/>
</dbReference>
<name>A0A069CS14_WEIOS</name>
<feature type="transmembrane region" description="Helical" evidence="5">
    <location>
        <begin position="117"/>
        <end position="136"/>
    </location>
</feature>
<protein>
    <recommendedName>
        <fullName evidence="5">Transport permease protein</fullName>
    </recommendedName>
</protein>
<accession>A0A069CS14</accession>
<evidence type="ECO:0000256" key="4">
    <source>
        <dbReference type="ARBA" id="ARBA00023136"/>
    </source>
</evidence>
<dbReference type="EMBL" id="DF820484">
    <property type="protein sequence ID" value="GAK30172.1"/>
    <property type="molecule type" value="Genomic_DNA"/>
</dbReference>
<dbReference type="GO" id="GO:0140359">
    <property type="term" value="F:ABC-type transporter activity"/>
    <property type="evidence" value="ECO:0007669"/>
    <property type="project" value="InterPro"/>
</dbReference>
<feature type="transmembrane region" description="Helical" evidence="5">
    <location>
        <begin position="233"/>
        <end position="255"/>
    </location>
</feature>
<dbReference type="Pfam" id="PF01061">
    <property type="entry name" value="ABC2_membrane"/>
    <property type="match status" value="1"/>
</dbReference>
<keyword evidence="5" id="KW-0813">Transport</keyword>
<dbReference type="InterPro" id="IPR047817">
    <property type="entry name" value="ABC2_TM_bact-type"/>
</dbReference>
<dbReference type="InterPro" id="IPR051784">
    <property type="entry name" value="Nod_factor_ABC_transporter"/>
</dbReference>